<dbReference type="RefSeq" id="WP_017697053.1">
    <property type="nucleotide sequence ID" value="NZ_CP128501.1"/>
</dbReference>
<evidence type="ECO:0008006" key="3">
    <source>
        <dbReference type="Google" id="ProtNLM"/>
    </source>
</evidence>
<organism evidence="1 2">
    <name type="scientific">Bacillus amyloliquefaciens</name>
    <name type="common">Bacillus velezensis</name>
    <dbReference type="NCBI Taxonomy" id="1390"/>
    <lineage>
        <taxon>Bacteria</taxon>
        <taxon>Bacillati</taxon>
        <taxon>Bacillota</taxon>
        <taxon>Bacilli</taxon>
        <taxon>Bacillales</taxon>
        <taxon>Bacillaceae</taxon>
        <taxon>Bacillus</taxon>
        <taxon>Bacillus amyloliquefaciens group</taxon>
    </lineage>
</organism>
<gene>
    <name evidence="1" type="ORF">PV946_13875</name>
</gene>
<protein>
    <recommendedName>
        <fullName evidence="3">Bro-N domain-containing protein</fullName>
    </recommendedName>
</protein>
<reference evidence="1" key="1">
    <citation type="submission" date="2023-02" db="EMBL/GenBank/DDBJ databases">
        <title>Draft Whole-Genome Sequences of Bacillus Strains of Potential Probiotic for Poultry.</title>
        <authorList>
            <person name="Ma L.M."/>
            <person name="Lopez-Guerra N."/>
            <person name="Zhang G."/>
        </authorList>
    </citation>
    <scope>NUCLEOTIDE SEQUENCE</scope>
    <source>
        <strain evidence="1">OSU1013-24</strain>
    </source>
</reference>
<dbReference type="AlphaFoldDB" id="A0AAP3YFM0"/>
<comment type="caution">
    <text evidence="1">The sequence shown here is derived from an EMBL/GenBank/DDBJ whole genome shotgun (WGS) entry which is preliminary data.</text>
</comment>
<accession>A0AAP3YFM0</accession>
<name>A0AAP3YFM0_BACAM</name>
<proteinExistence type="predicted"/>
<dbReference type="Proteomes" id="UP001222377">
    <property type="component" value="Unassembled WGS sequence"/>
</dbReference>
<evidence type="ECO:0000313" key="2">
    <source>
        <dbReference type="Proteomes" id="UP001222377"/>
    </source>
</evidence>
<dbReference type="EMBL" id="JARKHX010000004">
    <property type="protein sequence ID" value="MDF4194843.1"/>
    <property type="molecule type" value="Genomic_DNA"/>
</dbReference>
<evidence type="ECO:0000313" key="1">
    <source>
        <dbReference type="EMBL" id="MDF4194843.1"/>
    </source>
</evidence>
<sequence length="265" mass="30944">MGKDIKSEQIEATINENNEMGVFEHRTIREQHMYRDEILDRIKAVPLLGSSTEITVEMAAEYYMVPVDTIKTVIKRNRNEFNDYAEIRVLKGKSLKEFCQVHDEPRKLISPKVRSLQIVNRRGLLRLGMLLTESEVGKSIRHYLLNVEEATPKQIAIWAAQREIARTERKQLTDAIKEFYEGNMKDSHAYTNFTQLVYMVCFDKNKKGLMEVYDLDEKDQLRDAMTTEDLRKVVQAEKAISVLVQLGKDYAEIKDELLKNKHKFQ</sequence>